<dbReference type="Gene3D" id="3.80.10.10">
    <property type="entry name" value="Ribonuclease Inhibitor"/>
    <property type="match status" value="1"/>
</dbReference>
<dbReference type="PANTHER" id="PTHR11254">
    <property type="entry name" value="HECT DOMAIN UBIQUITIN-PROTEIN LIGASE"/>
    <property type="match status" value="1"/>
</dbReference>
<dbReference type="InterPro" id="IPR003591">
    <property type="entry name" value="Leu-rich_rpt_typical-subtyp"/>
</dbReference>
<evidence type="ECO:0000259" key="9">
    <source>
        <dbReference type="PROSITE" id="PS50237"/>
    </source>
</evidence>
<dbReference type="PROSITE" id="PS51450">
    <property type="entry name" value="LRR"/>
    <property type="match status" value="2"/>
</dbReference>
<protein>
    <recommendedName>
        <fullName evidence="3">HECT-type E3 ubiquitin transferase</fullName>
        <ecNumber evidence="3">2.3.2.26</ecNumber>
    </recommendedName>
</protein>
<dbReference type="EC" id="2.3.2.26" evidence="3"/>
<keyword evidence="6" id="KW-0677">Repeat</keyword>
<proteinExistence type="predicted"/>
<comment type="pathway">
    <text evidence="2">Protein modification; protein ubiquitination.</text>
</comment>
<dbReference type="InterPro" id="IPR050409">
    <property type="entry name" value="E3_ubiq-protein_ligase"/>
</dbReference>
<sequence>MGQTCSEDCCAPSTRTSEVKLDDTGLDTIPPSILTKGTATHLSLSKNLILVIPPSISLLTNLRHLNLSNNHITELPEEIYSLVNLKVLNLNGNPISEITDSIQNLINLTALDLSKTNITQLPATIGSCTSLVRLRLRKTQLEDLPDSMGTLQNLRYLDLTENKRLNKTFLRICEMRKLRPVSSQGPIDPHIHESDVTSAILQFLSYRASHSLAKRFQRRFDSQNTYFADHGLQTTSWIDPRYFEFVRTLPLDSRMRFPLIDDPYSKPVPKTSKYYTPFEDDIQCSNPSCSHRTSMECPYRLCRRCCNQNMCSYHSCQGRNHNTSFTSLSSVNSLSFSFRQHALLSAISRLHPLEAERWSDRQRLSMTVDRANLLESSFTPFMLTQPEQLVFRLNISFVDEEGLDYGGLTREWFQLIIPEILNPHYGLFKHVHGKSGYLYSVNPASHVNPDHLQYFRFLGRVLGKAMFDGVHVSGGFTHVFYKQILGFPITVGDCEGVDDELFRSLSFIQETDDIEQVVDLTFSIEEDNFGELREVELVEGGKDVVVTDANKGEYIALYAQHILVSKVKEQMEAVTAGFFDVIPRTLLTHVQPKGIHPGLKQGKGRPVYVTGSELELLLCGLKEINLTDWMNNTEYVGFTRSAKEPKWFWSIVKRMDSANKAKLLQFTTGTSIVPPGGFAALIGADGPRRFTLFHSERTANYLPLAHTCFNQLDIPEYGSEEEMEQKLMFAISEGLEGFYER</sequence>
<evidence type="ECO:0000256" key="2">
    <source>
        <dbReference type="ARBA" id="ARBA00004906"/>
    </source>
</evidence>
<dbReference type="CDD" id="cd00078">
    <property type="entry name" value="HECTc"/>
    <property type="match status" value="1"/>
</dbReference>
<dbReference type="InterPro" id="IPR025875">
    <property type="entry name" value="Leu-rich_rpt_4"/>
</dbReference>
<name>A0ABQ9XAT7_9EUKA</name>
<dbReference type="SUPFAM" id="SSF52058">
    <property type="entry name" value="L domain-like"/>
    <property type="match status" value="1"/>
</dbReference>
<dbReference type="InterPro" id="IPR035983">
    <property type="entry name" value="Hect_E3_ubiquitin_ligase"/>
</dbReference>
<evidence type="ECO:0000256" key="4">
    <source>
        <dbReference type="ARBA" id="ARBA00022614"/>
    </source>
</evidence>
<keyword evidence="5 10" id="KW-0808">Transferase</keyword>
<reference evidence="10 11" key="1">
    <citation type="journal article" date="2022" name="bioRxiv">
        <title>Genomics of Preaxostyla Flagellates Illuminates Evolutionary Transitions and the Path Towards Mitochondrial Loss.</title>
        <authorList>
            <person name="Novak L.V.F."/>
            <person name="Treitli S.C."/>
            <person name="Pyrih J."/>
            <person name="Halakuc P."/>
            <person name="Pipaliya S.V."/>
            <person name="Vacek V."/>
            <person name="Brzon O."/>
            <person name="Soukal P."/>
            <person name="Eme L."/>
            <person name="Dacks J.B."/>
            <person name="Karnkowska A."/>
            <person name="Elias M."/>
            <person name="Hampl V."/>
        </authorList>
    </citation>
    <scope>NUCLEOTIDE SEQUENCE [LARGE SCALE GENOMIC DNA]</scope>
    <source>
        <strain evidence="10">NAU3</strain>
        <tissue evidence="10">Gut</tissue>
    </source>
</reference>
<dbReference type="Pfam" id="PF00632">
    <property type="entry name" value="HECT"/>
    <property type="match status" value="1"/>
</dbReference>
<dbReference type="PROSITE" id="PS50237">
    <property type="entry name" value="HECT"/>
    <property type="match status" value="1"/>
</dbReference>
<keyword evidence="10" id="KW-0012">Acyltransferase</keyword>
<dbReference type="Proteomes" id="UP001281761">
    <property type="component" value="Unassembled WGS sequence"/>
</dbReference>
<dbReference type="Gene3D" id="3.90.1750.10">
    <property type="entry name" value="Hect, E3 ligase catalytic domains"/>
    <property type="match status" value="1"/>
</dbReference>
<comment type="catalytic activity">
    <reaction evidence="1">
        <text>S-ubiquitinyl-[E2 ubiquitin-conjugating enzyme]-L-cysteine + [acceptor protein]-L-lysine = [E2 ubiquitin-conjugating enzyme]-L-cysteine + N(6)-ubiquitinyl-[acceptor protein]-L-lysine.</text>
        <dbReference type="EC" id="2.3.2.26"/>
    </reaction>
</comment>
<keyword evidence="7 8" id="KW-0833">Ubl conjugation pathway</keyword>
<keyword evidence="4" id="KW-0433">Leucine-rich repeat</keyword>
<dbReference type="EMBL" id="JARBJD010000164">
    <property type="protein sequence ID" value="KAK2949051.1"/>
    <property type="molecule type" value="Genomic_DNA"/>
</dbReference>
<evidence type="ECO:0000313" key="11">
    <source>
        <dbReference type="Proteomes" id="UP001281761"/>
    </source>
</evidence>
<keyword evidence="11" id="KW-1185">Reference proteome</keyword>
<dbReference type="InterPro" id="IPR000569">
    <property type="entry name" value="HECT_dom"/>
</dbReference>
<gene>
    <name evidence="10" type="ORF">BLNAU_16051</name>
</gene>
<comment type="caution">
    <text evidence="10">The sequence shown here is derived from an EMBL/GenBank/DDBJ whole genome shotgun (WGS) entry which is preliminary data.</text>
</comment>
<evidence type="ECO:0000256" key="6">
    <source>
        <dbReference type="ARBA" id="ARBA00022737"/>
    </source>
</evidence>
<evidence type="ECO:0000313" key="10">
    <source>
        <dbReference type="EMBL" id="KAK2949051.1"/>
    </source>
</evidence>
<dbReference type="InterPro" id="IPR032675">
    <property type="entry name" value="LRR_dom_sf"/>
</dbReference>
<evidence type="ECO:0000256" key="5">
    <source>
        <dbReference type="ARBA" id="ARBA00022679"/>
    </source>
</evidence>
<evidence type="ECO:0000256" key="3">
    <source>
        <dbReference type="ARBA" id="ARBA00012485"/>
    </source>
</evidence>
<dbReference type="Pfam" id="PF12799">
    <property type="entry name" value="LRR_4"/>
    <property type="match status" value="1"/>
</dbReference>
<evidence type="ECO:0000256" key="1">
    <source>
        <dbReference type="ARBA" id="ARBA00000885"/>
    </source>
</evidence>
<feature type="domain" description="HECT" evidence="9">
    <location>
        <begin position="385"/>
        <end position="741"/>
    </location>
</feature>
<feature type="active site" description="Glycyl thioester intermediate" evidence="8">
    <location>
        <position position="708"/>
    </location>
</feature>
<dbReference type="PANTHER" id="PTHR11254:SF440">
    <property type="entry name" value="E3 UBIQUITIN-PROTEIN LIGASE NEDD-4"/>
    <property type="match status" value="1"/>
</dbReference>
<dbReference type="Gene3D" id="3.30.2410.10">
    <property type="entry name" value="Hect, E3 ligase catalytic domain"/>
    <property type="match status" value="1"/>
</dbReference>
<dbReference type="SMART" id="SM00369">
    <property type="entry name" value="LRR_TYP"/>
    <property type="match status" value="4"/>
</dbReference>
<dbReference type="InterPro" id="IPR001611">
    <property type="entry name" value="Leu-rich_rpt"/>
</dbReference>
<accession>A0ABQ9XAT7</accession>
<dbReference type="SUPFAM" id="SSF56204">
    <property type="entry name" value="Hect, E3 ligase catalytic domain"/>
    <property type="match status" value="1"/>
</dbReference>
<dbReference type="GO" id="GO:0061630">
    <property type="term" value="F:ubiquitin protein ligase activity"/>
    <property type="evidence" value="ECO:0007669"/>
    <property type="project" value="UniProtKB-EC"/>
</dbReference>
<evidence type="ECO:0000256" key="7">
    <source>
        <dbReference type="ARBA" id="ARBA00022786"/>
    </source>
</evidence>
<dbReference type="SMART" id="SM00119">
    <property type="entry name" value="HECTc"/>
    <property type="match status" value="1"/>
</dbReference>
<organism evidence="10 11">
    <name type="scientific">Blattamonas nauphoetae</name>
    <dbReference type="NCBI Taxonomy" id="2049346"/>
    <lineage>
        <taxon>Eukaryota</taxon>
        <taxon>Metamonada</taxon>
        <taxon>Preaxostyla</taxon>
        <taxon>Oxymonadida</taxon>
        <taxon>Blattamonas</taxon>
    </lineage>
</organism>
<evidence type="ECO:0000256" key="8">
    <source>
        <dbReference type="PROSITE-ProRule" id="PRU00104"/>
    </source>
</evidence>
<dbReference type="Gene3D" id="3.30.2160.10">
    <property type="entry name" value="Hect, E3 ligase catalytic domain"/>
    <property type="match status" value="1"/>
</dbReference>